<dbReference type="Proteomes" id="UP000602284">
    <property type="component" value="Unassembled WGS sequence"/>
</dbReference>
<evidence type="ECO:0000313" key="2">
    <source>
        <dbReference type="Proteomes" id="UP000602284"/>
    </source>
</evidence>
<comment type="caution">
    <text evidence="1">The sequence shown here is derived from an EMBL/GenBank/DDBJ whole genome shotgun (WGS) entry which is preliminary data.</text>
</comment>
<proteinExistence type="predicted"/>
<name>A0ABS1JCK3_9BACL</name>
<evidence type="ECO:0000313" key="1">
    <source>
        <dbReference type="EMBL" id="MBL0387358.1"/>
    </source>
</evidence>
<organism evidence="1 2">
    <name type="scientific">Tumebacillus amylolyticus</name>
    <dbReference type="NCBI Taxonomy" id="2801339"/>
    <lineage>
        <taxon>Bacteria</taxon>
        <taxon>Bacillati</taxon>
        <taxon>Bacillota</taxon>
        <taxon>Bacilli</taxon>
        <taxon>Bacillales</taxon>
        <taxon>Alicyclobacillaceae</taxon>
        <taxon>Tumebacillus</taxon>
    </lineage>
</organism>
<gene>
    <name evidence="1" type="ORF">JJB07_11910</name>
</gene>
<sequence length="62" mass="7022">MSQNLYHPNQVDLHMDDVRLEVLQQLGLTNEENLSTEQAAQVGQLMADRVESLQANVNQQSE</sequence>
<dbReference type="RefSeq" id="WP_201635269.1">
    <property type="nucleotide sequence ID" value="NZ_JAEQNB010000003.1"/>
</dbReference>
<protein>
    <submittedName>
        <fullName evidence="1">Uncharacterized protein</fullName>
    </submittedName>
</protein>
<dbReference type="EMBL" id="JAEQNB010000003">
    <property type="protein sequence ID" value="MBL0387358.1"/>
    <property type="molecule type" value="Genomic_DNA"/>
</dbReference>
<keyword evidence="2" id="KW-1185">Reference proteome</keyword>
<reference evidence="1 2" key="1">
    <citation type="submission" date="2021-01" db="EMBL/GenBank/DDBJ databases">
        <title>Tumebacillus sp. strain ITR2 16S ribosomal RNA gene Genome sequencing and assembly.</title>
        <authorList>
            <person name="Kang M."/>
        </authorList>
    </citation>
    <scope>NUCLEOTIDE SEQUENCE [LARGE SCALE GENOMIC DNA]</scope>
    <source>
        <strain evidence="1 2">ITR2</strain>
    </source>
</reference>
<accession>A0ABS1JCK3</accession>